<dbReference type="RefSeq" id="XP_033396469.1">
    <property type="nucleotide sequence ID" value="XM_033539149.1"/>
</dbReference>
<dbReference type="InterPro" id="IPR008914">
    <property type="entry name" value="PEBP"/>
</dbReference>
<dbReference type="EMBL" id="ML995489">
    <property type="protein sequence ID" value="KAF2140756.1"/>
    <property type="molecule type" value="Genomic_DNA"/>
</dbReference>
<organism evidence="7 8">
    <name type="scientific">Aplosporella prunicola CBS 121167</name>
    <dbReference type="NCBI Taxonomy" id="1176127"/>
    <lineage>
        <taxon>Eukaryota</taxon>
        <taxon>Fungi</taxon>
        <taxon>Dikarya</taxon>
        <taxon>Ascomycota</taxon>
        <taxon>Pezizomycotina</taxon>
        <taxon>Dothideomycetes</taxon>
        <taxon>Dothideomycetes incertae sedis</taxon>
        <taxon>Botryosphaeriales</taxon>
        <taxon>Aplosporellaceae</taxon>
        <taxon>Aplosporella</taxon>
    </lineage>
</organism>
<accession>A0A6A6B9P9</accession>
<dbReference type="GeneID" id="54296645"/>
<reference evidence="7" key="1">
    <citation type="journal article" date="2020" name="Stud. Mycol.">
        <title>101 Dothideomycetes genomes: a test case for predicting lifestyles and emergence of pathogens.</title>
        <authorList>
            <person name="Haridas S."/>
            <person name="Albert R."/>
            <person name="Binder M."/>
            <person name="Bloem J."/>
            <person name="Labutti K."/>
            <person name="Salamov A."/>
            <person name="Andreopoulos B."/>
            <person name="Baker S."/>
            <person name="Barry K."/>
            <person name="Bills G."/>
            <person name="Bluhm B."/>
            <person name="Cannon C."/>
            <person name="Castanera R."/>
            <person name="Culley D."/>
            <person name="Daum C."/>
            <person name="Ezra D."/>
            <person name="Gonzalez J."/>
            <person name="Henrissat B."/>
            <person name="Kuo A."/>
            <person name="Liang C."/>
            <person name="Lipzen A."/>
            <person name="Lutzoni F."/>
            <person name="Magnuson J."/>
            <person name="Mondo S."/>
            <person name="Nolan M."/>
            <person name="Ohm R."/>
            <person name="Pangilinan J."/>
            <person name="Park H.-J."/>
            <person name="Ramirez L."/>
            <person name="Alfaro M."/>
            <person name="Sun H."/>
            <person name="Tritt A."/>
            <person name="Yoshinaga Y."/>
            <person name="Zwiers L.-H."/>
            <person name="Turgeon B."/>
            <person name="Goodwin S."/>
            <person name="Spatafora J."/>
            <person name="Crous P."/>
            <person name="Grigoriev I."/>
        </authorList>
    </citation>
    <scope>NUCLEOTIDE SEQUENCE</scope>
    <source>
        <strain evidence="7">CBS 121167</strain>
    </source>
</reference>
<dbReference type="AlphaFoldDB" id="A0A6A6B9P9"/>
<sequence>MPASKQAATQLRACLRSSAPARPGRLSGLTQLRSISNTARQADEAQVQKPAAATEAAAAPAPAAGRTAAPLDPNTVSTRREERKLLRTGVQPIGSRRRRAVMAAGAGNIPFEQLPFQCFQEARSVLAADRAEKIKAIETQRARIERVQAQDAAVSGGDAEKKLRLVSMRNHLEELKILADINDPLVKMRFEDGKGDLNKPIYRYLADRKWRQYKRKVLEQRVSQFYLVPDVLPTLDPVADVSLSFKQRGVPPGDFVDSRVSEVPGTLRVQVFDRGTRLVTIVVVDSDVPNVAKNGFDYRAHFVAANVPISPVAPRVDLGALSTDSQVALGWLPPFAQKGSPYHRLSVWVLQQPEGKELDVAALREGAGPAALKRDGFVLRSFVDAFDLDPVGVTLFRSIWDEGTDGVMKRAGVPGADVEFRREKPLKLPYKKKDGARYR</sequence>
<keyword evidence="8" id="KW-1185">Reference proteome</keyword>
<evidence type="ECO:0000256" key="1">
    <source>
        <dbReference type="ARBA" id="ARBA00004173"/>
    </source>
</evidence>
<dbReference type="OrthoDB" id="2153661at2759"/>
<dbReference type="InterPro" id="IPR036610">
    <property type="entry name" value="PEBP-like_sf"/>
</dbReference>
<evidence type="ECO:0000256" key="3">
    <source>
        <dbReference type="ARBA" id="ARBA00037226"/>
    </source>
</evidence>
<dbReference type="Gene3D" id="1.20.58.1180">
    <property type="match status" value="1"/>
</dbReference>
<dbReference type="InterPro" id="IPR035810">
    <property type="entry name" value="PEBP_euk"/>
</dbReference>
<comment type="similarity">
    <text evidence="4">Belongs to the phosphatidylethanolamine-binding protein family. Mitochondrion-specific ribosomal protein mL38 subfamily.</text>
</comment>
<evidence type="ECO:0000256" key="6">
    <source>
        <dbReference type="SAM" id="MobiDB-lite"/>
    </source>
</evidence>
<feature type="region of interest" description="Disordered" evidence="6">
    <location>
        <begin position="1"/>
        <end position="91"/>
    </location>
</feature>
<dbReference type="PANTHER" id="PTHR11362">
    <property type="entry name" value="PHOSPHATIDYLETHANOLAMINE-BINDING PROTEIN"/>
    <property type="match status" value="1"/>
</dbReference>
<protein>
    <recommendedName>
        <fullName evidence="5">Large ribosomal subunit protein mL38</fullName>
    </recommendedName>
</protein>
<dbReference type="SUPFAM" id="SSF49777">
    <property type="entry name" value="PEBP-like"/>
    <property type="match status" value="1"/>
</dbReference>
<feature type="compositionally biased region" description="Polar residues" evidence="6">
    <location>
        <begin position="28"/>
        <end position="40"/>
    </location>
</feature>
<keyword evidence="2" id="KW-0496">Mitochondrion</keyword>
<evidence type="ECO:0000313" key="8">
    <source>
        <dbReference type="Proteomes" id="UP000799438"/>
    </source>
</evidence>
<evidence type="ECO:0000256" key="2">
    <source>
        <dbReference type="ARBA" id="ARBA00023128"/>
    </source>
</evidence>
<dbReference type="FunFam" id="3.90.280.10:FF:000004">
    <property type="entry name" value="Mitochondrial large ribosomal subunit YmL35"/>
    <property type="match status" value="1"/>
</dbReference>
<evidence type="ECO:0000256" key="5">
    <source>
        <dbReference type="ARBA" id="ARBA00039444"/>
    </source>
</evidence>
<name>A0A6A6B9P9_9PEZI</name>
<evidence type="ECO:0000256" key="4">
    <source>
        <dbReference type="ARBA" id="ARBA00038016"/>
    </source>
</evidence>
<dbReference type="Proteomes" id="UP000799438">
    <property type="component" value="Unassembled WGS sequence"/>
</dbReference>
<dbReference type="PANTHER" id="PTHR11362:SF82">
    <property type="entry name" value="PHOSPHATIDYLETHANOLAMINE-BINDING PROTEIN 4"/>
    <property type="match status" value="1"/>
</dbReference>
<dbReference type="Pfam" id="PF01161">
    <property type="entry name" value="PBP"/>
    <property type="match status" value="1"/>
</dbReference>
<feature type="compositionally biased region" description="Low complexity" evidence="6">
    <location>
        <begin position="50"/>
        <end position="70"/>
    </location>
</feature>
<evidence type="ECO:0000313" key="7">
    <source>
        <dbReference type="EMBL" id="KAF2140756.1"/>
    </source>
</evidence>
<gene>
    <name evidence="7" type="ORF">K452DRAFT_273556</name>
</gene>
<proteinExistence type="inferred from homology"/>
<dbReference type="FunFam" id="1.20.58.1180:FF:000001">
    <property type="entry name" value="Mitochondrial large ribosomal subunit YmL35"/>
    <property type="match status" value="1"/>
</dbReference>
<dbReference type="GO" id="GO:0005739">
    <property type="term" value="C:mitochondrion"/>
    <property type="evidence" value="ECO:0007669"/>
    <property type="project" value="UniProtKB-SubCell"/>
</dbReference>
<dbReference type="Gene3D" id="3.90.280.10">
    <property type="entry name" value="PEBP-like"/>
    <property type="match status" value="1"/>
</dbReference>
<comment type="function">
    <text evidence="3">Component of the mitochondrial ribosome (mitoribosome), a dedicated translation machinery responsible for the synthesis of mitochondrial genome-encoded proteins, including at least some of the essential transmembrane subunits of the mitochondrial respiratory chain. The mitoribosomes are attached to the mitochondrial inner membrane and translation products are cotranslationally integrated into the membrane.</text>
</comment>
<comment type="subcellular location">
    <subcellularLocation>
        <location evidence="1">Mitochondrion</location>
    </subcellularLocation>
</comment>
<dbReference type="CDD" id="cd00866">
    <property type="entry name" value="PEBP_euk"/>
    <property type="match status" value="1"/>
</dbReference>